<dbReference type="InterPro" id="IPR009008">
    <property type="entry name" value="Val/Leu/Ile-tRNA-synth_edit"/>
</dbReference>
<dbReference type="EMBL" id="AFXA01000011">
    <property type="protein sequence ID" value="EGV00180.1"/>
    <property type="molecule type" value="Genomic_DNA"/>
</dbReference>
<dbReference type="InterPro" id="IPR002303">
    <property type="entry name" value="Valyl-tRNA_ligase"/>
</dbReference>
<dbReference type="PANTHER" id="PTHR11946">
    <property type="entry name" value="VALYL-TRNA SYNTHETASES"/>
    <property type="match status" value="1"/>
</dbReference>
<dbReference type="PANTHER" id="PTHR11946:SF93">
    <property type="entry name" value="VALINE--TRNA LIGASE, CHLOROPLASTIC_MITOCHONDRIAL 2"/>
    <property type="match status" value="1"/>
</dbReference>
<comment type="domain">
    <text evidence="9">ValRS has two distinct active sites: one for aminoacylation and one for editing. The misactivated threonine is translocated from the active site to the editing site.</text>
</comment>
<evidence type="ECO:0000256" key="8">
    <source>
        <dbReference type="ARBA" id="ARBA00047552"/>
    </source>
</evidence>
<dbReference type="GO" id="GO:0005524">
    <property type="term" value="F:ATP binding"/>
    <property type="evidence" value="ECO:0007669"/>
    <property type="project" value="UniProtKB-UniRule"/>
</dbReference>
<comment type="similarity">
    <text evidence="9">Belongs to the class-I aminoacyl-tRNA synthetase family. ValS type 1 subfamily.</text>
</comment>
<dbReference type="CDD" id="cd07962">
    <property type="entry name" value="Anticodon_Ia_Val"/>
    <property type="match status" value="1"/>
</dbReference>
<evidence type="ECO:0000256" key="7">
    <source>
        <dbReference type="ARBA" id="ARBA00023146"/>
    </source>
</evidence>
<gene>
    <name evidence="9 12" type="primary">valS</name>
    <name evidence="12" type="ORF">MCSF7_01941</name>
</gene>
<dbReference type="Pfam" id="PF00133">
    <property type="entry name" value="tRNA-synt_1"/>
    <property type="match status" value="2"/>
</dbReference>
<dbReference type="EC" id="6.1.1.9" evidence="9"/>
<keyword evidence="6 9" id="KW-0175">Coiled coil</keyword>
<dbReference type="SUPFAM" id="SSF46589">
    <property type="entry name" value="tRNA-binding arm"/>
    <property type="match status" value="1"/>
</dbReference>
<name>F9UKH5_9BACT</name>
<dbReference type="STRING" id="1037410.MCSF7_01941"/>
<accession>F9UKH5</accession>
<feature type="domain" description="Methionyl/Valyl/Leucyl/Isoleucyl-tRNA synthetase anticodon-binding" evidence="11">
    <location>
        <begin position="587"/>
        <end position="718"/>
    </location>
</feature>
<dbReference type="NCBIfam" id="NF004349">
    <property type="entry name" value="PRK05729.1"/>
    <property type="match status" value="1"/>
</dbReference>
<reference evidence="12 13" key="1">
    <citation type="journal article" date="2013" name="Genome Announc.">
        <title>Genome Sequence of Mycoplasma columbinum Strain SF7.</title>
        <authorList>
            <person name="Guo Z."/>
            <person name="Xu X."/>
            <person name="Zheng Q."/>
            <person name="Li T."/>
            <person name="Kuang S."/>
            <person name="Zhang Z."/>
            <person name="Chen Y."/>
            <person name="Lu X."/>
            <person name="Zhou R."/>
            <person name="Bi D."/>
            <person name="Jin H."/>
        </authorList>
    </citation>
    <scope>NUCLEOTIDE SEQUENCE [LARGE SCALE GENOMIC DNA]</scope>
    <source>
        <strain evidence="12 13">SF7</strain>
    </source>
</reference>
<dbReference type="PROSITE" id="PS00178">
    <property type="entry name" value="AA_TRNA_LIGASE_I"/>
    <property type="match status" value="1"/>
</dbReference>
<dbReference type="InterPro" id="IPR009080">
    <property type="entry name" value="tRNAsynth_Ia_anticodon-bd"/>
</dbReference>
<dbReference type="NCBIfam" id="TIGR00422">
    <property type="entry name" value="valS"/>
    <property type="match status" value="1"/>
</dbReference>
<comment type="subunit">
    <text evidence="9">Monomer.</text>
</comment>
<keyword evidence="2 9" id="KW-0436">Ligase</keyword>
<dbReference type="Proteomes" id="UP000004978">
    <property type="component" value="Unassembled WGS sequence"/>
</dbReference>
<dbReference type="Pfam" id="PF08264">
    <property type="entry name" value="Anticodon_1"/>
    <property type="match status" value="1"/>
</dbReference>
<sequence>MTIDKIYNPQNIEPEISKKWKESKVYSQHDETKKPFTILLPPPNVTGMLHIGHALDTYLQDSILRYKKLSGFDVFYVAGMDHAGIATQSKVENVLLQTQGLTKHDLGREKLVSKIWEWKEEYAAKFREQWAALGLALDYDRERFTLDKLSNIAVNKAFIELYNKGMIYRGVKAVNWDPILKTALSNIEVINKSTEQEMLYIKYPIKNSNEYLIIATVRPETMLSDVALIYNPKDERYNKLNLTVIHPLTKKELPLIADDYTDIEFGSGLMKLSAHAEIDIELIQKHNLEINETIDQDGKINFPNSQFHGLTRQEARSAIKEYLLANNLIEKIETTVSNVGYSERSNAPIEILVMPQWFVKMDSLAQKLLNHLNSEDHVEFFPKRFKETLQKWMENVHDWTISRQLWWGHQIPAWYKNGEIKVQETSPGEGWVQDEDVLDTWFSSGLAPFSFLGWPINNDLINRYYPTSLLVTGYDIIFFWVARMYFFGLELMNQKPFEHVLCHGIVRDSQGRKMSKSLNNGVDPMKVIKEYGSDALRWFLITNSTPGQDINYSDDGVKKGWAFCNKIWNIARYVQTMEDINEDNPADQWMRDKLHKLRRKIEKAMDNYETTIVGSEIEKFVLEDFSSWYIELLKVKPNKKMALKNLGKLLILLHPFLPFITDSLYKNLFNKEISQQTYASAKINCRKQSDNSEVDNLLTTISILRRYRETNGISKKETIYFNPNNILSSYQKEAILKLANAEVKENKDFLIAQDNISLYIEFSKEQKTKYLDELKAKIIFCQNEIKRASNMLNNPNFVQKAPKAKIIAEQEKLTMHQNNLLAYEKELKEQK</sequence>
<dbReference type="SUPFAM" id="SSF50677">
    <property type="entry name" value="ValRS/IleRS/LeuRS editing domain"/>
    <property type="match status" value="1"/>
</dbReference>
<dbReference type="InterPro" id="IPR037118">
    <property type="entry name" value="Val-tRNA_synth_C_sf"/>
</dbReference>
<dbReference type="GO" id="GO:0004832">
    <property type="term" value="F:valine-tRNA ligase activity"/>
    <property type="evidence" value="ECO:0007669"/>
    <property type="project" value="UniProtKB-UniRule"/>
</dbReference>
<feature type="binding site" evidence="9">
    <location>
        <position position="516"/>
    </location>
    <ligand>
        <name>ATP</name>
        <dbReference type="ChEBI" id="CHEBI:30616"/>
    </ligand>
</feature>
<protein>
    <recommendedName>
        <fullName evidence="9">Valine--tRNA ligase</fullName>
        <ecNumber evidence="9">6.1.1.9</ecNumber>
    </recommendedName>
    <alternativeName>
        <fullName evidence="9">Valyl-tRNA synthetase</fullName>
        <shortName evidence="9">ValRS</shortName>
    </alternativeName>
</protein>
<comment type="subcellular location">
    <subcellularLocation>
        <location evidence="9">Cytoplasm</location>
    </subcellularLocation>
</comment>
<dbReference type="InterPro" id="IPR013155">
    <property type="entry name" value="M/V/L/I-tRNA-synth_anticd-bd"/>
</dbReference>
<dbReference type="Gene3D" id="1.10.287.380">
    <property type="entry name" value="Valyl-tRNA synthetase, C-terminal domain"/>
    <property type="match status" value="1"/>
</dbReference>
<dbReference type="InterPro" id="IPR002300">
    <property type="entry name" value="aa-tRNA-synth_Ia"/>
</dbReference>
<dbReference type="GO" id="GO:0002161">
    <property type="term" value="F:aminoacyl-tRNA deacylase activity"/>
    <property type="evidence" value="ECO:0007669"/>
    <property type="project" value="InterPro"/>
</dbReference>
<keyword evidence="4 9" id="KW-0067">ATP-binding</keyword>
<feature type="short sequence motif" description="'HIGH' region" evidence="9">
    <location>
        <begin position="43"/>
        <end position="53"/>
    </location>
</feature>
<evidence type="ECO:0000256" key="2">
    <source>
        <dbReference type="ARBA" id="ARBA00022598"/>
    </source>
</evidence>
<comment type="catalytic activity">
    <reaction evidence="8 9">
        <text>tRNA(Val) + L-valine + ATP = L-valyl-tRNA(Val) + AMP + diphosphate</text>
        <dbReference type="Rhea" id="RHEA:10704"/>
        <dbReference type="Rhea" id="RHEA-COMP:9672"/>
        <dbReference type="Rhea" id="RHEA-COMP:9708"/>
        <dbReference type="ChEBI" id="CHEBI:30616"/>
        <dbReference type="ChEBI" id="CHEBI:33019"/>
        <dbReference type="ChEBI" id="CHEBI:57762"/>
        <dbReference type="ChEBI" id="CHEBI:78442"/>
        <dbReference type="ChEBI" id="CHEBI:78537"/>
        <dbReference type="ChEBI" id="CHEBI:456215"/>
        <dbReference type="EC" id="6.1.1.9"/>
    </reaction>
</comment>
<dbReference type="SUPFAM" id="SSF47323">
    <property type="entry name" value="Anticodon-binding domain of a subclass of class I aminoacyl-tRNA synthetases"/>
    <property type="match status" value="1"/>
</dbReference>
<dbReference type="Gene3D" id="1.10.730.10">
    <property type="entry name" value="Isoleucyl-tRNA Synthetase, Domain 1"/>
    <property type="match status" value="1"/>
</dbReference>
<comment type="domain">
    <text evidence="9">The C-terminal coiled-coil domain is crucial for aminoacylation activity.</text>
</comment>
<comment type="caution">
    <text evidence="12">The sequence shown here is derived from an EMBL/GenBank/DDBJ whole genome shotgun (WGS) entry which is preliminary data.</text>
</comment>
<evidence type="ECO:0000256" key="3">
    <source>
        <dbReference type="ARBA" id="ARBA00022741"/>
    </source>
</evidence>
<dbReference type="InterPro" id="IPR010978">
    <property type="entry name" value="tRNA-bd_arm"/>
</dbReference>
<evidence type="ECO:0000256" key="5">
    <source>
        <dbReference type="ARBA" id="ARBA00022917"/>
    </source>
</evidence>
<organism evidence="12 13">
    <name type="scientific">Mycoplasmopsis columbina SF7</name>
    <dbReference type="NCBI Taxonomy" id="1037410"/>
    <lineage>
        <taxon>Bacteria</taxon>
        <taxon>Bacillati</taxon>
        <taxon>Mycoplasmatota</taxon>
        <taxon>Mycoplasmoidales</taxon>
        <taxon>Metamycoplasmataceae</taxon>
        <taxon>Mycoplasmopsis</taxon>
    </lineage>
</organism>
<dbReference type="AlphaFoldDB" id="F9UKH5"/>
<keyword evidence="13" id="KW-1185">Reference proteome</keyword>
<keyword evidence="3 9" id="KW-0547">Nucleotide-binding</keyword>
<dbReference type="GO" id="GO:0005829">
    <property type="term" value="C:cytosol"/>
    <property type="evidence" value="ECO:0007669"/>
    <property type="project" value="TreeGrafter"/>
</dbReference>
<dbReference type="PRINTS" id="PR00986">
    <property type="entry name" value="TRNASYNTHVAL"/>
</dbReference>
<keyword evidence="5 9" id="KW-0648">Protein biosynthesis</keyword>
<proteinExistence type="inferred from homology"/>
<evidence type="ECO:0000256" key="4">
    <source>
        <dbReference type="ARBA" id="ARBA00022840"/>
    </source>
</evidence>
<dbReference type="HAMAP" id="MF_02004">
    <property type="entry name" value="Val_tRNA_synth_type1"/>
    <property type="match status" value="1"/>
</dbReference>
<evidence type="ECO:0000256" key="1">
    <source>
        <dbReference type="ARBA" id="ARBA00022490"/>
    </source>
</evidence>
<evidence type="ECO:0000259" key="10">
    <source>
        <dbReference type="Pfam" id="PF00133"/>
    </source>
</evidence>
<evidence type="ECO:0000259" key="11">
    <source>
        <dbReference type="Pfam" id="PF08264"/>
    </source>
</evidence>
<feature type="domain" description="Aminoacyl-tRNA synthetase class Ia" evidence="10">
    <location>
        <begin position="429"/>
        <end position="552"/>
    </location>
</feature>
<dbReference type="eggNOG" id="COG0525">
    <property type="taxonomic scope" value="Bacteria"/>
</dbReference>
<dbReference type="InterPro" id="IPR001412">
    <property type="entry name" value="aa-tRNA-synth_I_CS"/>
</dbReference>
<dbReference type="InterPro" id="IPR033705">
    <property type="entry name" value="Anticodon_Ia_Val"/>
</dbReference>
<dbReference type="CDD" id="cd00817">
    <property type="entry name" value="ValRS_core"/>
    <property type="match status" value="1"/>
</dbReference>
<dbReference type="SUPFAM" id="SSF52374">
    <property type="entry name" value="Nucleotidylyl transferase"/>
    <property type="match status" value="1"/>
</dbReference>
<feature type="short sequence motif" description="'KMSKS' region" evidence="9">
    <location>
        <begin position="513"/>
        <end position="517"/>
    </location>
</feature>
<feature type="domain" description="Aminoacyl-tRNA synthetase class Ia" evidence="10">
    <location>
        <begin position="16"/>
        <end position="421"/>
    </location>
</feature>
<evidence type="ECO:0000313" key="13">
    <source>
        <dbReference type="Proteomes" id="UP000004978"/>
    </source>
</evidence>
<dbReference type="GO" id="GO:0006438">
    <property type="term" value="P:valyl-tRNA aminoacylation"/>
    <property type="evidence" value="ECO:0007669"/>
    <property type="project" value="UniProtKB-UniRule"/>
</dbReference>
<comment type="function">
    <text evidence="9">Catalyzes the attachment of valine to tRNA(Val). As ValRS can inadvertently accommodate and process structurally similar amino acids such as threonine, to avoid such errors, it has a 'posttransfer' editing activity that hydrolyzes mischarged Thr-tRNA(Val) in a tRNA-dependent manner.</text>
</comment>
<dbReference type="Gene3D" id="3.40.50.620">
    <property type="entry name" value="HUPs"/>
    <property type="match status" value="2"/>
</dbReference>
<dbReference type="FunFam" id="3.40.50.620:FF:000020">
    <property type="entry name" value="Valine--tRNA ligase, mitochondrial"/>
    <property type="match status" value="1"/>
</dbReference>
<evidence type="ECO:0000256" key="6">
    <source>
        <dbReference type="ARBA" id="ARBA00023054"/>
    </source>
</evidence>
<keyword evidence="7 9" id="KW-0030">Aminoacyl-tRNA synthetase</keyword>
<evidence type="ECO:0000256" key="9">
    <source>
        <dbReference type="HAMAP-Rule" id="MF_02004"/>
    </source>
</evidence>
<keyword evidence="1 9" id="KW-0963">Cytoplasm</keyword>
<dbReference type="InterPro" id="IPR014729">
    <property type="entry name" value="Rossmann-like_a/b/a_fold"/>
</dbReference>
<dbReference type="RefSeq" id="WP_006608793.1">
    <property type="nucleotide sequence ID" value="NZ_AFXA01000011.1"/>
</dbReference>
<evidence type="ECO:0000313" key="12">
    <source>
        <dbReference type="EMBL" id="EGV00180.1"/>
    </source>
</evidence>